<comment type="catalytic activity">
    <reaction evidence="4 5">
        <text>L-glutaminyl-[peptide chain release factor] + S-adenosyl-L-methionine = N(5)-methyl-L-glutaminyl-[peptide chain release factor] + S-adenosyl-L-homocysteine + H(+)</text>
        <dbReference type="Rhea" id="RHEA:42896"/>
        <dbReference type="Rhea" id="RHEA-COMP:10271"/>
        <dbReference type="Rhea" id="RHEA-COMP:10272"/>
        <dbReference type="ChEBI" id="CHEBI:15378"/>
        <dbReference type="ChEBI" id="CHEBI:30011"/>
        <dbReference type="ChEBI" id="CHEBI:57856"/>
        <dbReference type="ChEBI" id="CHEBI:59789"/>
        <dbReference type="ChEBI" id="CHEBI:61891"/>
        <dbReference type="EC" id="2.1.1.297"/>
    </reaction>
</comment>
<feature type="binding site" evidence="5">
    <location>
        <position position="153"/>
    </location>
    <ligand>
        <name>S-adenosyl-L-methionine</name>
        <dbReference type="ChEBI" id="CHEBI:59789"/>
    </ligand>
</feature>
<proteinExistence type="inferred from homology"/>
<dbReference type="NCBIfam" id="TIGR03534">
    <property type="entry name" value="RF_mod_PrmC"/>
    <property type="match status" value="1"/>
</dbReference>
<evidence type="ECO:0000256" key="1">
    <source>
        <dbReference type="ARBA" id="ARBA00022603"/>
    </source>
</evidence>
<dbReference type="Pfam" id="PF05175">
    <property type="entry name" value="MTS"/>
    <property type="match status" value="1"/>
</dbReference>
<comment type="caution">
    <text evidence="5">Lacks conserved residue(s) required for the propagation of feature annotation.</text>
</comment>
<dbReference type="EC" id="2.1.1.297" evidence="5"/>
<evidence type="ECO:0000256" key="4">
    <source>
        <dbReference type="ARBA" id="ARBA00048391"/>
    </source>
</evidence>
<reference evidence="8 9" key="1">
    <citation type="submission" date="2019-08" db="EMBL/GenBank/DDBJ databases">
        <title>Deep-cultivation of Planctomycetes and their phenomic and genomic characterization uncovers novel biology.</title>
        <authorList>
            <person name="Wiegand S."/>
            <person name="Jogler M."/>
            <person name="Boedeker C."/>
            <person name="Pinto D."/>
            <person name="Vollmers J."/>
            <person name="Rivas-Marin E."/>
            <person name="Kohn T."/>
            <person name="Peeters S.H."/>
            <person name="Heuer A."/>
            <person name="Rast P."/>
            <person name="Oberbeckmann S."/>
            <person name="Bunk B."/>
            <person name="Jeske O."/>
            <person name="Meyerdierks A."/>
            <person name="Storesund J.E."/>
            <person name="Kallscheuer N."/>
            <person name="Luecker S."/>
            <person name="Lage O.M."/>
            <person name="Pohl T."/>
            <person name="Merkel B.J."/>
            <person name="Hornburger P."/>
            <person name="Mueller R.-W."/>
            <person name="Bruemmer F."/>
            <person name="Labrenz M."/>
            <person name="Spormann A.M."/>
            <person name="Op den Camp H."/>
            <person name="Overmann J."/>
            <person name="Amann R."/>
            <person name="Jetten M.S.M."/>
            <person name="Mascher T."/>
            <person name="Medema M.H."/>
            <person name="Devos D.P."/>
            <person name="Kaster A.-K."/>
            <person name="Ovreas L."/>
            <person name="Rohde M."/>
            <person name="Galperin M.Y."/>
            <person name="Jogler C."/>
        </authorList>
    </citation>
    <scope>NUCLEOTIDE SEQUENCE [LARGE SCALE GENOMIC DNA]</scope>
    <source>
        <strain evidence="8 9">FC18</strain>
    </source>
</reference>
<dbReference type="RefSeq" id="WP_075083574.1">
    <property type="nucleotide sequence ID" value="NZ_CP042912.1"/>
</dbReference>
<keyword evidence="3 5" id="KW-0949">S-adenosyl-L-methionine</keyword>
<dbReference type="PANTHER" id="PTHR18895:SF74">
    <property type="entry name" value="MTRF1L RELEASE FACTOR GLUTAMINE METHYLTRANSFERASE"/>
    <property type="match status" value="1"/>
</dbReference>
<feature type="domain" description="Methyltransferase small" evidence="6">
    <location>
        <begin position="123"/>
        <end position="205"/>
    </location>
</feature>
<evidence type="ECO:0000259" key="6">
    <source>
        <dbReference type="Pfam" id="PF05175"/>
    </source>
</evidence>
<dbReference type="GO" id="GO:0102559">
    <property type="term" value="F:peptide chain release factor N(5)-glutamine methyltransferase activity"/>
    <property type="evidence" value="ECO:0007669"/>
    <property type="project" value="UniProtKB-EC"/>
</dbReference>
<evidence type="ECO:0000259" key="7">
    <source>
        <dbReference type="Pfam" id="PF17827"/>
    </source>
</evidence>
<organism evidence="8 9">
    <name type="scientific">Mariniblastus fucicola</name>
    <dbReference type="NCBI Taxonomy" id="980251"/>
    <lineage>
        <taxon>Bacteria</taxon>
        <taxon>Pseudomonadati</taxon>
        <taxon>Planctomycetota</taxon>
        <taxon>Planctomycetia</taxon>
        <taxon>Pirellulales</taxon>
        <taxon>Pirellulaceae</taxon>
        <taxon>Mariniblastus</taxon>
    </lineage>
</organism>
<dbReference type="Gene3D" id="1.10.8.10">
    <property type="entry name" value="DNA helicase RuvA subunit, C-terminal domain"/>
    <property type="match status" value="1"/>
</dbReference>
<dbReference type="InterPro" id="IPR004556">
    <property type="entry name" value="HemK-like"/>
</dbReference>
<evidence type="ECO:0000313" key="8">
    <source>
        <dbReference type="EMBL" id="QEG24293.1"/>
    </source>
</evidence>
<gene>
    <name evidence="5 8" type="primary">prmC</name>
    <name evidence="8" type="ORF">MFFC18_42110</name>
</gene>
<dbReference type="AlphaFoldDB" id="A0A5B9PPT2"/>
<dbReference type="SUPFAM" id="SSF53335">
    <property type="entry name" value="S-adenosyl-L-methionine-dependent methyltransferases"/>
    <property type="match status" value="1"/>
</dbReference>
<evidence type="ECO:0000256" key="3">
    <source>
        <dbReference type="ARBA" id="ARBA00022691"/>
    </source>
</evidence>
<name>A0A5B9PPT2_9BACT</name>
<dbReference type="InterPro" id="IPR050320">
    <property type="entry name" value="N5-glutamine_MTase"/>
</dbReference>
<dbReference type="Gene3D" id="3.40.50.150">
    <property type="entry name" value="Vaccinia Virus protein VP39"/>
    <property type="match status" value="1"/>
</dbReference>
<dbReference type="KEGG" id="mff:MFFC18_42110"/>
<dbReference type="InterPro" id="IPR040758">
    <property type="entry name" value="PrmC_N"/>
</dbReference>
<feature type="binding site" evidence="5">
    <location>
        <position position="199"/>
    </location>
    <ligand>
        <name>S-adenosyl-L-methionine</name>
        <dbReference type="ChEBI" id="CHEBI:59789"/>
    </ligand>
</feature>
<dbReference type="HAMAP" id="MF_02126">
    <property type="entry name" value="RF_methyltr_PrmC"/>
    <property type="match status" value="1"/>
</dbReference>
<evidence type="ECO:0000256" key="5">
    <source>
        <dbReference type="HAMAP-Rule" id="MF_02126"/>
    </source>
</evidence>
<dbReference type="InterPro" id="IPR029063">
    <property type="entry name" value="SAM-dependent_MTases_sf"/>
</dbReference>
<dbReference type="PANTHER" id="PTHR18895">
    <property type="entry name" value="HEMK METHYLTRANSFERASE"/>
    <property type="match status" value="1"/>
</dbReference>
<dbReference type="GO" id="GO:0003676">
    <property type="term" value="F:nucleic acid binding"/>
    <property type="evidence" value="ECO:0007669"/>
    <property type="project" value="InterPro"/>
</dbReference>
<keyword evidence="9" id="KW-1185">Reference proteome</keyword>
<dbReference type="InterPro" id="IPR007848">
    <property type="entry name" value="Small_mtfrase_dom"/>
</dbReference>
<evidence type="ECO:0000256" key="2">
    <source>
        <dbReference type="ARBA" id="ARBA00022679"/>
    </source>
</evidence>
<accession>A0A5B9PPT2</accession>
<feature type="binding site" evidence="5">
    <location>
        <begin position="199"/>
        <end position="202"/>
    </location>
    <ligand>
        <name>substrate</name>
    </ligand>
</feature>
<dbReference type="InterPro" id="IPR019874">
    <property type="entry name" value="RF_methyltr_PrmC"/>
</dbReference>
<dbReference type="OrthoDB" id="9800643at2"/>
<comment type="similarity">
    <text evidence="5">Belongs to the protein N5-glutamine methyltransferase family. PrmC subfamily.</text>
</comment>
<feature type="domain" description="Release factor glutamine methyltransferase N-terminal" evidence="7">
    <location>
        <begin position="14"/>
        <end position="83"/>
    </location>
</feature>
<dbReference type="STRING" id="980251.GCA_001642875_00787"/>
<dbReference type="PROSITE" id="PS00092">
    <property type="entry name" value="N6_MTASE"/>
    <property type="match status" value="1"/>
</dbReference>
<keyword evidence="1 5" id="KW-0489">Methyltransferase</keyword>
<dbReference type="NCBIfam" id="TIGR00536">
    <property type="entry name" value="hemK_fam"/>
    <property type="match status" value="1"/>
</dbReference>
<sequence>MTPTPINEWTLQRLLEWTTNHFNEAGSDSSRLDAEVLLAEALQCQRIELYTRFAEVPDAEPLQKFREWVKRRAAGEPVAYLVGHKEFYSLKFKVTPATLVPRPETEHLIVAALEVCKDAEEPIRIIDVGTGSGCIAVTLAKHLDKQYVIAATDISLEALAVARENAQSHEVESRIRFYEGDLLDALPEGSNPVHLIVSNPPYIGRVEVDTVEDTVKDYEPDAALFAGEQGTEIIERLIPQAEKMLLPGGHLVIEASPTTMDRCVEMVNQSGLDFVEVINDYAGLKRILVARQKG</sequence>
<feature type="binding site" evidence="5">
    <location>
        <begin position="129"/>
        <end position="133"/>
    </location>
    <ligand>
        <name>S-adenosyl-L-methionine</name>
        <dbReference type="ChEBI" id="CHEBI:59789"/>
    </ligand>
</feature>
<dbReference type="CDD" id="cd02440">
    <property type="entry name" value="AdoMet_MTases"/>
    <property type="match status" value="1"/>
</dbReference>
<dbReference type="InterPro" id="IPR002052">
    <property type="entry name" value="DNA_methylase_N6_adenine_CS"/>
</dbReference>
<evidence type="ECO:0000313" key="9">
    <source>
        <dbReference type="Proteomes" id="UP000322214"/>
    </source>
</evidence>
<dbReference type="EMBL" id="CP042912">
    <property type="protein sequence ID" value="QEG24293.1"/>
    <property type="molecule type" value="Genomic_DNA"/>
</dbReference>
<dbReference type="Pfam" id="PF17827">
    <property type="entry name" value="PrmC_N"/>
    <property type="match status" value="1"/>
</dbReference>
<comment type="function">
    <text evidence="5">Methylates the class 1 translation termination release factors RF1/PrfA and RF2/PrfB on the glutamine residue of the universally conserved GGQ motif.</text>
</comment>
<dbReference type="GO" id="GO:0032259">
    <property type="term" value="P:methylation"/>
    <property type="evidence" value="ECO:0007669"/>
    <property type="project" value="UniProtKB-KW"/>
</dbReference>
<keyword evidence="2 5" id="KW-0808">Transferase</keyword>
<protein>
    <recommendedName>
        <fullName evidence="5">Release factor glutamine methyltransferase</fullName>
        <shortName evidence="5">RF MTase</shortName>
        <ecNumber evidence="5">2.1.1.297</ecNumber>
    </recommendedName>
    <alternativeName>
        <fullName evidence="5">N5-glutamine methyltransferase PrmC</fullName>
    </alternativeName>
    <alternativeName>
        <fullName evidence="5">Protein-(glutamine-N5) MTase PrmC</fullName>
    </alternativeName>
    <alternativeName>
        <fullName evidence="5">Protein-glutamine N-methyltransferase PrmC</fullName>
    </alternativeName>
</protein>
<dbReference type="Proteomes" id="UP000322214">
    <property type="component" value="Chromosome"/>
</dbReference>